<organism evidence="10 11">
    <name type="scientific">Karstenula rhodostoma CBS 690.94</name>
    <dbReference type="NCBI Taxonomy" id="1392251"/>
    <lineage>
        <taxon>Eukaryota</taxon>
        <taxon>Fungi</taxon>
        <taxon>Dikarya</taxon>
        <taxon>Ascomycota</taxon>
        <taxon>Pezizomycotina</taxon>
        <taxon>Dothideomycetes</taxon>
        <taxon>Pleosporomycetidae</taxon>
        <taxon>Pleosporales</taxon>
        <taxon>Massarineae</taxon>
        <taxon>Didymosphaeriaceae</taxon>
        <taxon>Karstenula</taxon>
    </lineage>
</organism>
<dbReference type="Pfam" id="PF02775">
    <property type="entry name" value="TPP_enzyme_C"/>
    <property type="match status" value="1"/>
</dbReference>
<evidence type="ECO:0000256" key="6">
    <source>
        <dbReference type="RuleBase" id="RU362132"/>
    </source>
</evidence>
<comment type="cofactor">
    <cofactor evidence="1">
        <name>Mg(2+)</name>
        <dbReference type="ChEBI" id="CHEBI:18420"/>
    </cofactor>
</comment>
<evidence type="ECO:0000256" key="4">
    <source>
        <dbReference type="ARBA" id="ARBA00022723"/>
    </source>
</evidence>
<dbReference type="GO" id="GO:0050660">
    <property type="term" value="F:flavin adenine dinucleotide binding"/>
    <property type="evidence" value="ECO:0007669"/>
    <property type="project" value="TreeGrafter"/>
</dbReference>
<dbReference type="OrthoDB" id="10006023at2759"/>
<protein>
    <submittedName>
        <fullName evidence="10">Thiamine diphosphate-binding protein</fullName>
    </submittedName>
</protein>
<dbReference type="PANTHER" id="PTHR18968">
    <property type="entry name" value="THIAMINE PYROPHOSPHATE ENZYMES"/>
    <property type="match status" value="1"/>
</dbReference>
<dbReference type="InterPro" id="IPR011766">
    <property type="entry name" value="TPP_enzyme_TPP-bd"/>
</dbReference>
<evidence type="ECO:0000259" key="9">
    <source>
        <dbReference type="Pfam" id="PF02776"/>
    </source>
</evidence>
<reference evidence="10" key="1">
    <citation type="journal article" date="2020" name="Stud. Mycol.">
        <title>101 Dothideomycetes genomes: a test case for predicting lifestyles and emergence of pathogens.</title>
        <authorList>
            <person name="Haridas S."/>
            <person name="Albert R."/>
            <person name="Binder M."/>
            <person name="Bloem J."/>
            <person name="Labutti K."/>
            <person name="Salamov A."/>
            <person name="Andreopoulos B."/>
            <person name="Baker S."/>
            <person name="Barry K."/>
            <person name="Bills G."/>
            <person name="Bluhm B."/>
            <person name="Cannon C."/>
            <person name="Castanera R."/>
            <person name="Culley D."/>
            <person name="Daum C."/>
            <person name="Ezra D."/>
            <person name="Gonzalez J."/>
            <person name="Henrissat B."/>
            <person name="Kuo A."/>
            <person name="Liang C."/>
            <person name="Lipzen A."/>
            <person name="Lutzoni F."/>
            <person name="Magnuson J."/>
            <person name="Mondo S."/>
            <person name="Nolan M."/>
            <person name="Ohm R."/>
            <person name="Pangilinan J."/>
            <person name="Park H.-J."/>
            <person name="Ramirez L."/>
            <person name="Alfaro M."/>
            <person name="Sun H."/>
            <person name="Tritt A."/>
            <person name="Yoshinaga Y."/>
            <person name="Zwiers L.-H."/>
            <person name="Turgeon B."/>
            <person name="Goodwin S."/>
            <person name="Spatafora J."/>
            <person name="Crous P."/>
            <person name="Grigoriev I."/>
        </authorList>
    </citation>
    <scope>NUCLEOTIDE SEQUENCE</scope>
    <source>
        <strain evidence="10">CBS 690.94</strain>
    </source>
</reference>
<evidence type="ECO:0000313" key="11">
    <source>
        <dbReference type="Proteomes" id="UP000799764"/>
    </source>
</evidence>
<proteinExistence type="inferred from homology"/>
<dbReference type="Gene3D" id="3.40.50.1220">
    <property type="entry name" value="TPP-binding domain"/>
    <property type="match status" value="1"/>
</dbReference>
<dbReference type="SUPFAM" id="SSF52518">
    <property type="entry name" value="Thiamin diphosphate-binding fold (THDP-binding)"/>
    <property type="match status" value="2"/>
</dbReference>
<dbReference type="SUPFAM" id="SSF52467">
    <property type="entry name" value="DHS-like NAD/FAD-binding domain"/>
    <property type="match status" value="1"/>
</dbReference>
<dbReference type="InterPro" id="IPR029061">
    <property type="entry name" value="THDP-binding"/>
</dbReference>
<evidence type="ECO:0000259" key="7">
    <source>
        <dbReference type="Pfam" id="PF00205"/>
    </source>
</evidence>
<keyword evidence="4" id="KW-0479">Metal-binding</keyword>
<dbReference type="GO" id="GO:0009099">
    <property type="term" value="P:L-valine biosynthetic process"/>
    <property type="evidence" value="ECO:0007669"/>
    <property type="project" value="TreeGrafter"/>
</dbReference>
<comment type="cofactor">
    <cofactor evidence="2">
        <name>thiamine diphosphate</name>
        <dbReference type="ChEBI" id="CHEBI:58937"/>
    </cofactor>
</comment>
<dbReference type="InterPro" id="IPR045229">
    <property type="entry name" value="TPP_enz"/>
</dbReference>
<keyword evidence="11" id="KW-1185">Reference proteome</keyword>
<dbReference type="GO" id="GO:0030976">
    <property type="term" value="F:thiamine pyrophosphate binding"/>
    <property type="evidence" value="ECO:0007669"/>
    <property type="project" value="InterPro"/>
</dbReference>
<dbReference type="GO" id="GO:0003984">
    <property type="term" value="F:acetolactate synthase activity"/>
    <property type="evidence" value="ECO:0007669"/>
    <property type="project" value="TreeGrafter"/>
</dbReference>
<dbReference type="CDD" id="cd07035">
    <property type="entry name" value="TPP_PYR_POX_like"/>
    <property type="match status" value="1"/>
</dbReference>
<evidence type="ECO:0000256" key="1">
    <source>
        <dbReference type="ARBA" id="ARBA00001946"/>
    </source>
</evidence>
<evidence type="ECO:0000259" key="8">
    <source>
        <dbReference type="Pfam" id="PF02775"/>
    </source>
</evidence>
<comment type="caution">
    <text evidence="10">The sequence shown here is derived from an EMBL/GenBank/DDBJ whole genome shotgun (WGS) entry which is preliminary data.</text>
</comment>
<dbReference type="Proteomes" id="UP000799764">
    <property type="component" value="Unassembled WGS sequence"/>
</dbReference>
<keyword evidence="5 6" id="KW-0786">Thiamine pyrophosphate</keyword>
<dbReference type="InterPro" id="IPR012001">
    <property type="entry name" value="Thiamin_PyroP_enz_TPP-bd_dom"/>
</dbReference>
<dbReference type="PANTHER" id="PTHR18968:SF166">
    <property type="entry name" value="2-HYDROXYACYL-COA LYASE 2"/>
    <property type="match status" value="1"/>
</dbReference>
<evidence type="ECO:0000313" key="10">
    <source>
        <dbReference type="EMBL" id="KAF2448118.1"/>
    </source>
</evidence>
<dbReference type="Gene3D" id="3.40.50.970">
    <property type="match status" value="2"/>
</dbReference>
<comment type="similarity">
    <text evidence="3 6">Belongs to the TPP enzyme family.</text>
</comment>
<dbReference type="Pfam" id="PF02776">
    <property type="entry name" value="TPP_enzyme_N"/>
    <property type="match status" value="1"/>
</dbReference>
<feature type="domain" description="Thiamine pyrophosphate enzyme central" evidence="7">
    <location>
        <begin position="138"/>
        <end position="237"/>
    </location>
</feature>
<dbReference type="GO" id="GO:0000287">
    <property type="term" value="F:magnesium ion binding"/>
    <property type="evidence" value="ECO:0007669"/>
    <property type="project" value="InterPro"/>
</dbReference>
<dbReference type="PROSITE" id="PS00187">
    <property type="entry name" value="TPP_ENZYMES"/>
    <property type="match status" value="1"/>
</dbReference>
<evidence type="ECO:0000256" key="2">
    <source>
        <dbReference type="ARBA" id="ARBA00001964"/>
    </source>
</evidence>
<dbReference type="GO" id="GO:0005948">
    <property type="term" value="C:acetolactate synthase complex"/>
    <property type="evidence" value="ECO:0007669"/>
    <property type="project" value="TreeGrafter"/>
</dbReference>
<gene>
    <name evidence="10" type="ORF">P171DRAFT_461137</name>
</gene>
<dbReference type="EMBL" id="MU001495">
    <property type="protein sequence ID" value="KAF2448118.1"/>
    <property type="molecule type" value="Genomic_DNA"/>
</dbReference>
<evidence type="ECO:0000256" key="5">
    <source>
        <dbReference type="ARBA" id="ARBA00023052"/>
    </source>
</evidence>
<feature type="domain" description="Thiamine pyrophosphate enzyme TPP-binding" evidence="8">
    <location>
        <begin position="294"/>
        <end position="426"/>
    </location>
</feature>
<dbReference type="InterPro" id="IPR000399">
    <property type="entry name" value="TPP-bd_CS"/>
</dbReference>
<feature type="domain" description="Thiamine pyrophosphate enzyme N-terminal TPP-binding" evidence="9">
    <location>
        <begin position="14"/>
        <end position="97"/>
    </location>
</feature>
<evidence type="ECO:0000256" key="3">
    <source>
        <dbReference type="ARBA" id="ARBA00007812"/>
    </source>
</evidence>
<name>A0A9P4UG33_9PLEO</name>
<dbReference type="InterPro" id="IPR029035">
    <property type="entry name" value="DHS-like_NAD/FAD-binding_dom"/>
</dbReference>
<dbReference type="GO" id="GO:0009097">
    <property type="term" value="P:isoleucine biosynthetic process"/>
    <property type="evidence" value="ECO:0007669"/>
    <property type="project" value="TreeGrafter"/>
</dbReference>
<sequence>MSFELKQHPNRELTGGGLLAQTLKRIGTEVAFGVHGGHLDAFLIGYEHAGVKLVNTRHKTVAVQAAEGYAKVSGKLGVCFVTANSGFGNGLPRLATAPPLRDLENNSLQAFLDQVVVAKPITKFAHRVTHGEEVPRLVSEQLLALASAANIPVFQSPKFSPLPASHPNVAGLSNLLALACLKPDLVLLLDCRTGMFLGSRSGAIIPDSSKIIHVDLDGTEPGRTLPTALFITSSLSESYRAPDAWLQTAVGLQNIHSSHDDEPDYPTPSRVHPHKALSAFFRSLPPESINVSDGGEAGAWSFGLQHLAKPSLHMIPTGYLGFGYSLGAAIAKPECLVVNVQGDGSVGFHFMELDTYARFRVRVCTVVTNNSVWGMSAHGQELVYGEKNAARPATALKDVNVRVEKLQEVEKVVREVLGGEGPSCVDLRVSENPTHPGTTAMVGMTDDPNMVVVPYYDYVPRARYKL</sequence>
<accession>A0A9P4UG33</accession>
<dbReference type="Pfam" id="PF00205">
    <property type="entry name" value="TPP_enzyme_M"/>
    <property type="match status" value="1"/>
</dbReference>
<dbReference type="AlphaFoldDB" id="A0A9P4UG33"/>
<dbReference type="InterPro" id="IPR012000">
    <property type="entry name" value="Thiamin_PyroP_enz_cen_dom"/>
</dbReference>